<accession>A0ABM3ZYN6</accession>
<evidence type="ECO:0000313" key="5">
    <source>
        <dbReference type="RefSeq" id="XP_024924846.3"/>
    </source>
</evidence>
<dbReference type="RefSeq" id="XP_060669588.1">
    <property type="nucleotide sequence ID" value="XM_060813605.1"/>
</dbReference>
<evidence type="ECO:0000313" key="4">
    <source>
        <dbReference type="Proteomes" id="UP001652623"/>
    </source>
</evidence>
<dbReference type="Proteomes" id="UP001652623">
    <property type="component" value="Chromosome 12"/>
</dbReference>
<name>A0ABM3ZYN6_ZIZJJ</name>
<keyword evidence="2" id="KW-0539">Nucleus</keyword>
<dbReference type="GeneID" id="107429737"/>
<dbReference type="InterPro" id="IPR018289">
    <property type="entry name" value="MULE_transposase_dom"/>
</dbReference>
<dbReference type="Pfam" id="PF04434">
    <property type="entry name" value="SWIM"/>
    <property type="match status" value="1"/>
</dbReference>
<evidence type="ECO:0000313" key="6">
    <source>
        <dbReference type="RefSeq" id="XP_060669588.1"/>
    </source>
</evidence>
<comment type="similarity">
    <text evidence="2">Belongs to the FHY3/FAR1 family.</text>
</comment>
<comment type="subcellular location">
    <subcellularLocation>
        <location evidence="2">Nucleus</location>
    </subcellularLocation>
</comment>
<gene>
    <name evidence="5 6 7" type="primary">LOC107429737</name>
</gene>
<comment type="function">
    <text evidence="2">Putative transcription activator involved in regulating light control of development.</text>
</comment>
<sequence>MRGQDAELLKEYFLTEQIKDPSFIFEIDVDDDCQLKRCFWADSVFRTAYGCFGDVIIFYTTYNTNQYSMIFTPLVGVNNHGQTVLFACAFLSDDKTNLFVRLFEVLKKSMPTNNPKMIITDQDPIMTKAIAHSLLNTFHRYYSWHIPEKFSTYLNAITYRDFYKDFRQCIWESECPMEFERKLETIINKASLYDNDWLKSIFEMRNRWVPAYVNHIFSSGMSSNQRAESSHAFFKKYVSKKNLLMDFILQFNRALAHQRHEELATDHVGINEKPLLKLSLEMEKKMAEIYTRKIFLKFQDELWQSLVTMPQLVRENDTHKVYTVESGPHYSGHRAREIAYDKGSNYASCSCKKFDSQGIPCKHILAFL</sequence>
<proteinExistence type="inferred from homology"/>
<evidence type="ECO:0000259" key="3">
    <source>
        <dbReference type="PROSITE" id="PS50966"/>
    </source>
</evidence>
<dbReference type="Pfam" id="PF10551">
    <property type="entry name" value="MULE"/>
    <property type="match status" value="1"/>
</dbReference>
<evidence type="ECO:0000313" key="7">
    <source>
        <dbReference type="RefSeq" id="XP_060669589.1"/>
    </source>
</evidence>
<dbReference type="InterPro" id="IPR007527">
    <property type="entry name" value="Znf_SWIM"/>
</dbReference>
<dbReference type="PROSITE" id="PS50966">
    <property type="entry name" value="ZF_SWIM"/>
    <property type="match status" value="1"/>
</dbReference>
<feature type="domain" description="SWIM-type" evidence="3">
    <location>
        <begin position="334"/>
        <end position="368"/>
    </location>
</feature>
<evidence type="ECO:0000256" key="1">
    <source>
        <dbReference type="PROSITE-ProRule" id="PRU00325"/>
    </source>
</evidence>
<evidence type="ECO:0000256" key="2">
    <source>
        <dbReference type="RuleBase" id="RU367018"/>
    </source>
</evidence>
<keyword evidence="4" id="KW-1185">Reference proteome</keyword>
<keyword evidence="1 2" id="KW-0863">Zinc-finger</keyword>
<organism evidence="4 6">
    <name type="scientific">Ziziphus jujuba</name>
    <name type="common">Chinese jujube</name>
    <name type="synonym">Ziziphus sativa</name>
    <dbReference type="NCBI Taxonomy" id="326968"/>
    <lineage>
        <taxon>Eukaryota</taxon>
        <taxon>Viridiplantae</taxon>
        <taxon>Streptophyta</taxon>
        <taxon>Embryophyta</taxon>
        <taxon>Tracheophyta</taxon>
        <taxon>Spermatophyta</taxon>
        <taxon>Magnoliopsida</taxon>
        <taxon>eudicotyledons</taxon>
        <taxon>Gunneridae</taxon>
        <taxon>Pentapetalae</taxon>
        <taxon>rosids</taxon>
        <taxon>fabids</taxon>
        <taxon>Rosales</taxon>
        <taxon>Rhamnaceae</taxon>
        <taxon>Paliureae</taxon>
        <taxon>Ziziphus</taxon>
    </lineage>
</organism>
<dbReference type="PANTHER" id="PTHR31669">
    <property type="entry name" value="PROTEIN FAR1-RELATED SEQUENCE 10-RELATED"/>
    <property type="match status" value="1"/>
</dbReference>
<dbReference type="RefSeq" id="XP_024924846.3">
    <property type="nucleotide sequence ID" value="XM_025069078.3"/>
</dbReference>
<dbReference type="InterPro" id="IPR031052">
    <property type="entry name" value="FHY3/FAR1"/>
</dbReference>
<protein>
    <recommendedName>
        <fullName evidence="2">Protein FAR1-RELATED SEQUENCE</fullName>
    </recommendedName>
</protein>
<keyword evidence="2" id="KW-0479">Metal-binding</keyword>
<dbReference type="PANTHER" id="PTHR31669:SF302">
    <property type="entry name" value="PROTEIN FAR1-RELATED SEQUENCE"/>
    <property type="match status" value="1"/>
</dbReference>
<reference evidence="5 6" key="1">
    <citation type="submission" date="2025-05" db="UniProtKB">
        <authorList>
            <consortium name="RefSeq"/>
        </authorList>
    </citation>
    <scope>IDENTIFICATION</scope>
    <source>
        <tissue evidence="5 6">Seedling</tissue>
    </source>
</reference>
<dbReference type="RefSeq" id="XP_060669589.1">
    <property type="nucleotide sequence ID" value="XM_060813606.1"/>
</dbReference>
<keyword evidence="2" id="KW-0862">Zinc</keyword>